<keyword evidence="2" id="KW-0677">Repeat</keyword>
<dbReference type="Gene3D" id="2.10.270.10">
    <property type="entry name" value="Cholin Binding"/>
    <property type="match status" value="5"/>
</dbReference>
<proteinExistence type="inferred from homology"/>
<dbReference type="Proteomes" id="UP000463388">
    <property type="component" value="Unassembled WGS sequence"/>
</dbReference>
<dbReference type="SUPFAM" id="SSF51445">
    <property type="entry name" value="(Trans)glycosidases"/>
    <property type="match status" value="1"/>
</dbReference>
<dbReference type="OrthoDB" id="3173003at2"/>
<evidence type="ECO:0000256" key="5">
    <source>
        <dbReference type="SAM" id="SignalP"/>
    </source>
</evidence>
<dbReference type="PROSITE" id="PS51170">
    <property type="entry name" value="CW"/>
    <property type="match status" value="11"/>
</dbReference>
<dbReference type="Pfam" id="PF19127">
    <property type="entry name" value="Choline_bind_3"/>
    <property type="match status" value="3"/>
</dbReference>
<gene>
    <name evidence="6" type="ORF">GKZ27_08060</name>
</gene>
<dbReference type="Pfam" id="PF19085">
    <property type="entry name" value="Choline_bind_2"/>
    <property type="match status" value="1"/>
</dbReference>
<feature type="repeat" description="Cell wall-binding" evidence="3">
    <location>
        <begin position="404"/>
        <end position="423"/>
    </location>
</feature>
<evidence type="ECO:0000256" key="2">
    <source>
        <dbReference type="ARBA" id="ARBA00022737"/>
    </source>
</evidence>
<dbReference type="InterPro" id="IPR017853">
    <property type="entry name" value="GH"/>
</dbReference>
<feature type="repeat" description="Cell wall-binding" evidence="3">
    <location>
        <begin position="425"/>
        <end position="444"/>
    </location>
</feature>
<feature type="repeat" description="Cell wall-binding" evidence="3">
    <location>
        <begin position="635"/>
        <end position="654"/>
    </location>
</feature>
<comment type="caution">
    <text evidence="6">The sequence shown here is derived from an EMBL/GenBank/DDBJ whole genome shotgun (WGS) entry which is preliminary data.</text>
</comment>
<feature type="repeat" description="Cell wall-binding" evidence="3">
    <location>
        <begin position="344"/>
        <end position="363"/>
    </location>
</feature>
<dbReference type="Pfam" id="PF01183">
    <property type="entry name" value="Glyco_hydro_25"/>
    <property type="match status" value="1"/>
</dbReference>
<feature type="repeat" description="Cell wall-binding" evidence="3">
    <location>
        <begin position="535"/>
        <end position="554"/>
    </location>
</feature>
<dbReference type="PANTHER" id="PTHR34135">
    <property type="entry name" value="LYSOZYME"/>
    <property type="match status" value="1"/>
</dbReference>
<dbReference type="PROSITE" id="PS51904">
    <property type="entry name" value="GLYCOSYL_HYDROL_F25_2"/>
    <property type="match status" value="1"/>
</dbReference>
<name>A0A6N8JQI7_9ACTN</name>
<dbReference type="Gene3D" id="2.10.270.20">
    <property type="match status" value="1"/>
</dbReference>
<dbReference type="CDD" id="cd06414">
    <property type="entry name" value="GH25_LytC-like"/>
    <property type="match status" value="1"/>
</dbReference>
<accession>A0A6N8JQI7</accession>
<dbReference type="GO" id="GO:0016052">
    <property type="term" value="P:carbohydrate catabolic process"/>
    <property type="evidence" value="ECO:0007669"/>
    <property type="project" value="TreeGrafter"/>
</dbReference>
<keyword evidence="5" id="KW-0732">Signal</keyword>
<evidence type="ECO:0000256" key="3">
    <source>
        <dbReference type="PROSITE-ProRule" id="PRU00591"/>
    </source>
</evidence>
<comment type="similarity">
    <text evidence="1">Belongs to the glycosyl hydrolase 25 family.</text>
</comment>
<feature type="repeat" description="Cell wall-binding" evidence="3">
    <location>
        <begin position="615"/>
        <end position="634"/>
    </location>
</feature>
<evidence type="ECO:0000313" key="7">
    <source>
        <dbReference type="Proteomes" id="UP000463388"/>
    </source>
</evidence>
<keyword evidence="7" id="KW-1185">Reference proteome</keyword>
<feature type="repeat" description="Cell wall-binding" evidence="3">
    <location>
        <begin position="555"/>
        <end position="574"/>
    </location>
</feature>
<evidence type="ECO:0008006" key="8">
    <source>
        <dbReference type="Google" id="ProtNLM"/>
    </source>
</evidence>
<sequence>MKRKNLRRGMAVCLATLLVVSLVPSVALAAVSGNEATTSDAPAVDSPTIPVEQGDSASSWRYQDGALLNFSDDERADEAMAQSEADEAVPYATITPHPGVTFPSNVVTPPNATGVGIDVSVHNGTIDWAKVKAAGVNFAIIRCGYGKNLTSQDDKQWKRNVSECERLGIPYGVYLYSYAISVDRAKDEAEHVLRLLKDCGNNLKYPVYFDLEESAYEYAKQAPLLSEMAFAFCSIISEAGYTPGVYANTNWFNNFLTEPVFDAWPRWVAQYNRVCEYKKGSNTNGVYQMWQCTSSGEVDGIDGNKGKVDLNYVLGNTNGKLASASGLQMVEGKLYLREENGANKTGWQNYGNRTYYFGGNGAAVVGNQTIDGTTYSFNLAGALEGVWVKSGGVWYLHNQNGANKTGWQRVQGEWYYLDSSTGAMKTGWQKIGTRWYYFKGSGAMLTGWLTDGGKQYYLQPVTGIMLTGKQTIDGKTYTFDSSGALQVSSGSSSAGASWVQNGGKWYLKNASGQNLTGWQKMKGSWYYLAPNGVMATGWQQVDGVWYYLKSSGAMATGWQKVSGTWYYLNGSGIMATGWQKVGGSWYYLRDSGAMATGWQKVSGTWYYLKSSGAMATGWQKVGGAWYYLKSSGAMAVGWQKVGGSWYYLKGSGAMATGWQQIGGTWYHLRSSGAMSANCWVGNYYLTGSGAMATNTWIGKYHVDEAGRWDATR</sequence>
<dbReference type="GO" id="GO:0009253">
    <property type="term" value="P:peptidoglycan catabolic process"/>
    <property type="evidence" value="ECO:0007669"/>
    <property type="project" value="InterPro"/>
</dbReference>
<feature type="repeat" description="Cell wall-binding" evidence="3">
    <location>
        <begin position="575"/>
        <end position="594"/>
    </location>
</feature>
<feature type="chain" id="PRO_5026938260" description="Glycoside hydrolase" evidence="5">
    <location>
        <begin position="30"/>
        <end position="712"/>
    </location>
</feature>
<dbReference type="InterPro" id="IPR002053">
    <property type="entry name" value="Glyco_hydro_25"/>
</dbReference>
<dbReference type="Gene3D" id="3.20.20.80">
    <property type="entry name" value="Glycosidases"/>
    <property type="match status" value="1"/>
</dbReference>
<feature type="signal peptide" evidence="5">
    <location>
        <begin position="1"/>
        <end position="29"/>
    </location>
</feature>
<dbReference type="InterPro" id="IPR018337">
    <property type="entry name" value="Cell_wall/Cho-bd_repeat"/>
</dbReference>
<dbReference type="Pfam" id="PF01473">
    <property type="entry name" value="Choline_bind_1"/>
    <property type="match status" value="4"/>
</dbReference>
<evidence type="ECO:0000313" key="6">
    <source>
        <dbReference type="EMBL" id="MVX61407.1"/>
    </source>
</evidence>
<feature type="repeat" description="Cell wall-binding" evidence="3">
    <location>
        <begin position="655"/>
        <end position="674"/>
    </location>
</feature>
<feature type="repeat" description="Cell wall-binding" evidence="3">
    <location>
        <begin position="595"/>
        <end position="614"/>
    </location>
</feature>
<protein>
    <recommendedName>
        <fullName evidence="8">Glycoside hydrolase</fullName>
    </recommendedName>
</protein>
<evidence type="ECO:0000256" key="4">
    <source>
        <dbReference type="SAM" id="MobiDB-lite"/>
    </source>
</evidence>
<dbReference type="GO" id="GO:0016998">
    <property type="term" value="P:cell wall macromolecule catabolic process"/>
    <property type="evidence" value="ECO:0007669"/>
    <property type="project" value="InterPro"/>
</dbReference>
<reference evidence="6 7" key="1">
    <citation type="submission" date="2019-12" db="EMBL/GenBank/DDBJ databases">
        <title>Microbes associate with the intestines of laboratory mice.</title>
        <authorList>
            <person name="Navarre W."/>
            <person name="Wong E."/>
        </authorList>
    </citation>
    <scope>NUCLEOTIDE SEQUENCE [LARGE SCALE GENOMIC DNA]</scope>
    <source>
        <strain evidence="6 7">NM66_B29</strain>
    </source>
</reference>
<dbReference type="EMBL" id="WSRR01000020">
    <property type="protein sequence ID" value="MVX61407.1"/>
    <property type="molecule type" value="Genomic_DNA"/>
</dbReference>
<dbReference type="SUPFAM" id="SSF69360">
    <property type="entry name" value="Cell wall binding repeat"/>
    <property type="match status" value="3"/>
</dbReference>
<feature type="repeat" description="Cell wall-binding" evidence="3">
    <location>
        <begin position="515"/>
        <end position="534"/>
    </location>
</feature>
<dbReference type="AlphaFoldDB" id="A0A6N8JQI7"/>
<dbReference type="GO" id="GO:0003796">
    <property type="term" value="F:lysozyme activity"/>
    <property type="evidence" value="ECO:0007669"/>
    <property type="project" value="InterPro"/>
</dbReference>
<feature type="region of interest" description="Disordered" evidence="4">
    <location>
        <begin position="34"/>
        <end position="56"/>
    </location>
</feature>
<evidence type="ECO:0000256" key="1">
    <source>
        <dbReference type="ARBA" id="ARBA00010646"/>
    </source>
</evidence>
<dbReference type="PANTHER" id="PTHR34135:SF2">
    <property type="entry name" value="LYSOZYME"/>
    <property type="match status" value="1"/>
</dbReference>
<dbReference type="RefSeq" id="WP_160346550.1">
    <property type="nucleotide sequence ID" value="NZ_WSRR01000020.1"/>
</dbReference>
<organism evidence="6 7">
    <name type="scientific">Adlercreutzia mucosicola</name>
    <dbReference type="NCBI Taxonomy" id="580026"/>
    <lineage>
        <taxon>Bacteria</taxon>
        <taxon>Bacillati</taxon>
        <taxon>Actinomycetota</taxon>
        <taxon>Coriobacteriia</taxon>
        <taxon>Eggerthellales</taxon>
        <taxon>Eggerthellaceae</taxon>
        <taxon>Adlercreutzia</taxon>
    </lineage>
</organism>